<organism evidence="2 3">
    <name type="scientific">Chromohalobacter israelensis (strain ATCC BAA-138 / DSM 3043 / CIP 106854 / NCIMB 13768 / 1H11)</name>
    <name type="common">Chromohalobacter salexigens</name>
    <dbReference type="NCBI Taxonomy" id="290398"/>
    <lineage>
        <taxon>Bacteria</taxon>
        <taxon>Pseudomonadati</taxon>
        <taxon>Pseudomonadota</taxon>
        <taxon>Gammaproteobacteria</taxon>
        <taxon>Oceanospirillales</taxon>
        <taxon>Halomonadaceae</taxon>
        <taxon>Chromohalobacter</taxon>
    </lineage>
</organism>
<keyword evidence="3" id="KW-1185">Reference proteome</keyword>
<dbReference type="AlphaFoldDB" id="Q1QZY5"/>
<dbReference type="RefSeq" id="WP_011505919.1">
    <property type="nucleotide sequence ID" value="NC_007963.1"/>
</dbReference>
<dbReference type="InterPro" id="IPR007446">
    <property type="entry name" value="PilP"/>
</dbReference>
<evidence type="ECO:0000313" key="3">
    <source>
        <dbReference type="Proteomes" id="UP000000239"/>
    </source>
</evidence>
<dbReference type="eggNOG" id="COG3168">
    <property type="taxonomic scope" value="Bacteria"/>
</dbReference>
<accession>Q1QZY5</accession>
<feature type="compositionally biased region" description="Polar residues" evidence="1">
    <location>
        <begin position="78"/>
        <end position="87"/>
    </location>
</feature>
<evidence type="ECO:0000256" key="1">
    <source>
        <dbReference type="SAM" id="MobiDB-lite"/>
    </source>
</evidence>
<dbReference type="STRING" id="290398.Csal_0611"/>
<dbReference type="EMBL" id="CP000285">
    <property type="protein sequence ID" value="ABE57973.1"/>
    <property type="molecule type" value="Genomic_DNA"/>
</dbReference>
<dbReference type="OrthoDB" id="5296580at2"/>
<proteinExistence type="predicted"/>
<name>Q1QZY5_CHRI1</name>
<reference evidence="2 3" key="1">
    <citation type="journal article" date="2011" name="Stand. Genomic Sci.">
        <title>Complete genome sequence of the halophilic and highly halotolerant Chromohalobacter salexigens type strain (1H11(T)).</title>
        <authorList>
            <person name="Copeland A."/>
            <person name="O'Connor K."/>
            <person name="Lucas S."/>
            <person name="Lapidus A."/>
            <person name="Berry K.W."/>
            <person name="Detter J.C."/>
            <person name="Del Rio T.G."/>
            <person name="Hammon N."/>
            <person name="Dalin E."/>
            <person name="Tice H."/>
            <person name="Pitluck S."/>
            <person name="Bruce D."/>
            <person name="Goodwin L."/>
            <person name="Han C."/>
            <person name="Tapia R."/>
            <person name="Saunders E."/>
            <person name="Schmutz J."/>
            <person name="Brettin T."/>
            <person name="Larimer F."/>
            <person name="Land M."/>
            <person name="Hauser L."/>
            <person name="Vargas C."/>
            <person name="Nieto J.J."/>
            <person name="Kyrpides N.C."/>
            <person name="Ivanova N."/>
            <person name="Goker M."/>
            <person name="Klenk H.P."/>
            <person name="Csonka L.N."/>
            <person name="Woyke T."/>
        </authorList>
    </citation>
    <scope>NUCLEOTIDE SEQUENCE [LARGE SCALE GENOMIC DNA]</scope>
    <source>
        <strain evidence="3">ATCC BAA-138 / DSM 3043 / CIP 106854 / NCIMB 13768 / 1H11</strain>
    </source>
</reference>
<feature type="region of interest" description="Disordered" evidence="1">
    <location>
        <begin position="64"/>
        <end position="98"/>
    </location>
</feature>
<dbReference type="GeneID" id="95333366"/>
<protein>
    <submittedName>
        <fullName evidence="2">Pilus assembly protein, PilQ</fullName>
    </submittedName>
</protein>
<evidence type="ECO:0000313" key="2">
    <source>
        <dbReference type="EMBL" id="ABE57973.1"/>
    </source>
</evidence>
<dbReference type="PROSITE" id="PS51257">
    <property type="entry name" value="PROKAR_LIPOPROTEIN"/>
    <property type="match status" value="1"/>
</dbReference>
<dbReference type="Proteomes" id="UP000000239">
    <property type="component" value="Chromosome"/>
</dbReference>
<dbReference type="PIRSF" id="PIRSF016481">
    <property type="entry name" value="Pilus_assembly_PilP"/>
    <property type="match status" value="1"/>
</dbReference>
<dbReference type="KEGG" id="csa:Csal_0611"/>
<dbReference type="Gene3D" id="2.30.30.830">
    <property type="match status" value="1"/>
</dbReference>
<dbReference type="Pfam" id="PF04351">
    <property type="entry name" value="PilP"/>
    <property type="match status" value="1"/>
</dbReference>
<sequence>MIDQAKPWLRGMALVAGLAGVVAIGGCRDADLASLEAHLDALRERPEGNIDALPPAPVYRTAHYTQAGQRSPFRATRESSGTESATGQAGRPDRERPREPLEQFALERLELVGTLTVAGRPSALIRAPDGHVYRVFRGHYLGTDFGRITAIGDSGVELIERVRDAGGGWRERHRTLNFNDSSQAAE</sequence>
<gene>
    <name evidence="2" type="ordered locus">Csal_0611</name>
</gene>
<dbReference type="HOGENOM" id="CLU_109321_1_0_6"/>